<organism evidence="2 3">
    <name type="scientific">Limobrevibacterium gyesilva</name>
    <dbReference type="NCBI Taxonomy" id="2991712"/>
    <lineage>
        <taxon>Bacteria</taxon>
        <taxon>Pseudomonadati</taxon>
        <taxon>Pseudomonadota</taxon>
        <taxon>Alphaproteobacteria</taxon>
        <taxon>Acetobacterales</taxon>
        <taxon>Acetobacteraceae</taxon>
        <taxon>Limobrevibacterium</taxon>
    </lineage>
</organism>
<dbReference type="InterPro" id="IPR030489">
    <property type="entry name" value="TR_Rrf2-type_CS"/>
</dbReference>
<protein>
    <submittedName>
        <fullName evidence="2">Rrf2 family transcriptional regulator</fullName>
    </submittedName>
</protein>
<dbReference type="PROSITE" id="PS01332">
    <property type="entry name" value="HTH_RRF2_1"/>
    <property type="match status" value="1"/>
</dbReference>
<dbReference type="RefSeq" id="WP_264714856.1">
    <property type="nucleotide sequence ID" value="NZ_JAPDNT010000015.1"/>
</dbReference>
<sequence length="149" mass="16123">MLIRRDRAMVAVTVMLDVAFHGGRAATVSAADIAERLGLARRGMEPLLQALSRAGLLESLRGPRGGYRLGRPRRDIRLSDIVAVATADDADAQEGPTGRLQAAVIDRLWSELEDAARNQLSTLTLDDLLRRATAAGLRRPTAEPINFAI</sequence>
<dbReference type="Proteomes" id="UP001165679">
    <property type="component" value="Unassembled WGS sequence"/>
</dbReference>
<dbReference type="PANTHER" id="PTHR33221">
    <property type="entry name" value="WINGED HELIX-TURN-HELIX TRANSCRIPTIONAL REGULATOR, RRF2 FAMILY"/>
    <property type="match status" value="1"/>
</dbReference>
<dbReference type="SUPFAM" id="SSF46785">
    <property type="entry name" value="Winged helix' DNA-binding domain"/>
    <property type="match status" value="1"/>
</dbReference>
<dbReference type="InterPro" id="IPR000944">
    <property type="entry name" value="Tscrpt_reg_Rrf2"/>
</dbReference>
<evidence type="ECO:0000313" key="3">
    <source>
        <dbReference type="Proteomes" id="UP001165679"/>
    </source>
</evidence>
<dbReference type="InterPro" id="IPR036390">
    <property type="entry name" value="WH_DNA-bd_sf"/>
</dbReference>
<proteinExistence type="predicted"/>
<keyword evidence="3" id="KW-1185">Reference proteome</keyword>
<dbReference type="PROSITE" id="PS51197">
    <property type="entry name" value="HTH_RRF2_2"/>
    <property type="match status" value="1"/>
</dbReference>
<keyword evidence="1" id="KW-0238">DNA-binding</keyword>
<name>A0AA41YMA3_9PROT</name>
<comment type="caution">
    <text evidence="2">The sequence shown here is derived from an EMBL/GenBank/DDBJ whole genome shotgun (WGS) entry which is preliminary data.</text>
</comment>
<reference evidence="2" key="2">
    <citation type="submission" date="2022-10" db="EMBL/GenBank/DDBJ databases">
        <authorList>
            <person name="Trinh H.N."/>
        </authorList>
    </citation>
    <scope>NUCLEOTIDE SEQUENCE</scope>
    <source>
        <strain evidence="2">RN2-1</strain>
    </source>
</reference>
<dbReference type="EMBL" id="JAPDNT010000015">
    <property type="protein sequence ID" value="MCW3476109.1"/>
    <property type="molecule type" value="Genomic_DNA"/>
</dbReference>
<dbReference type="InterPro" id="IPR036388">
    <property type="entry name" value="WH-like_DNA-bd_sf"/>
</dbReference>
<dbReference type="AlphaFoldDB" id="A0AA41YMA3"/>
<dbReference type="GO" id="GO:0003700">
    <property type="term" value="F:DNA-binding transcription factor activity"/>
    <property type="evidence" value="ECO:0007669"/>
    <property type="project" value="TreeGrafter"/>
</dbReference>
<dbReference type="Pfam" id="PF02082">
    <property type="entry name" value="Rrf2"/>
    <property type="match status" value="1"/>
</dbReference>
<dbReference type="GO" id="GO:0003677">
    <property type="term" value="F:DNA binding"/>
    <property type="evidence" value="ECO:0007669"/>
    <property type="project" value="UniProtKB-KW"/>
</dbReference>
<reference evidence="2" key="1">
    <citation type="submission" date="2022-09" db="EMBL/GenBank/DDBJ databases">
        <title>Rhodovastum sp. nov. RN2-1 isolated from soil in Seongnam, South Korea.</title>
        <authorList>
            <person name="Le N.T."/>
        </authorList>
    </citation>
    <scope>NUCLEOTIDE SEQUENCE</scope>
    <source>
        <strain evidence="2">RN2-1</strain>
    </source>
</reference>
<dbReference type="Gene3D" id="1.10.10.10">
    <property type="entry name" value="Winged helix-like DNA-binding domain superfamily/Winged helix DNA-binding domain"/>
    <property type="match status" value="1"/>
</dbReference>
<gene>
    <name evidence="2" type="ORF">OL599_16140</name>
</gene>
<evidence type="ECO:0000313" key="2">
    <source>
        <dbReference type="EMBL" id="MCW3476109.1"/>
    </source>
</evidence>
<dbReference type="PANTHER" id="PTHR33221:SF5">
    <property type="entry name" value="HTH-TYPE TRANSCRIPTIONAL REGULATOR ISCR"/>
    <property type="match status" value="1"/>
</dbReference>
<evidence type="ECO:0000256" key="1">
    <source>
        <dbReference type="ARBA" id="ARBA00023125"/>
    </source>
</evidence>
<dbReference type="NCBIfam" id="TIGR00738">
    <property type="entry name" value="rrf2_super"/>
    <property type="match status" value="1"/>
</dbReference>
<dbReference type="GO" id="GO:0005829">
    <property type="term" value="C:cytosol"/>
    <property type="evidence" value="ECO:0007669"/>
    <property type="project" value="TreeGrafter"/>
</dbReference>
<accession>A0AA41YMA3</accession>